<dbReference type="SUPFAM" id="SSF55729">
    <property type="entry name" value="Acyl-CoA N-acyltransferases (Nat)"/>
    <property type="match status" value="1"/>
</dbReference>
<keyword evidence="3" id="KW-1185">Reference proteome</keyword>
<dbReference type="EMBL" id="QHKS01000053">
    <property type="protein sequence ID" value="RDJ97527.1"/>
    <property type="molecule type" value="Genomic_DNA"/>
</dbReference>
<dbReference type="InterPro" id="IPR016181">
    <property type="entry name" value="Acyl_CoA_acyltransferase"/>
</dbReference>
<dbReference type="InterPro" id="IPR052742">
    <property type="entry name" value="Mito_N-acetyltransferase"/>
</dbReference>
<dbReference type="OrthoDB" id="5459937at2"/>
<evidence type="ECO:0000259" key="1">
    <source>
        <dbReference type="PROSITE" id="PS51186"/>
    </source>
</evidence>
<dbReference type="GO" id="GO:0016747">
    <property type="term" value="F:acyltransferase activity, transferring groups other than amino-acyl groups"/>
    <property type="evidence" value="ECO:0007669"/>
    <property type="project" value="InterPro"/>
</dbReference>
<dbReference type="PANTHER" id="PTHR43138:SF1">
    <property type="entry name" value="N-ACETYLTRANSFERASE ACA1"/>
    <property type="match status" value="1"/>
</dbReference>
<dbReference type="InterPro" id="IPR000182">
    <property type="entry name" value="GNAT_dom"/>
</dbReference>
<gene>
    <name evidence="2" type="ORF">DLM46_37320</name>
</gene>
<accession>A0A370MWG4</accession>
<evidence type="ECO:0000313" key="2">
    <source>
        <dbReference type="EMBL" id="RDJ97527.1"/>
    </source>
</evidence>
<proteinExistence type="predicted"/>
<dbReference type="Gene3D" id="3.40.630.30">
    <property type="match status" value="1"/>
</dbReference>
<reference evidence="3" key="1">
    <citation type="submission" date="2018-05" db="EMBL/GenBank/DDBJ databases">
        <authorList>
            <person name="Feng T."/>
        </authorList>
    </citation>
    <scope>NUCLEOTIDE SEQUENCE [LARGE SCALE GENOMIC DNA]</scope>
    <source>
        <strain evidence="3">S27</strain>
    </source>
</reference>
<name>A0A370MWG4_9BURK</name>
<organism evidence="2 3">
    <name type="scientific">Paraburkholderia lacunae</name>
    <dbReference type="NCBI Taxonomy" id="2211104"/>
    <lineage>
        <taxon>Bacteria</taxon>
        <taxon>Pseudomonadati</taxon>
        <taxon>Pseudomonadota</taxon>
        <taxon>Betaproteobacteria</taxon>
        <taxon>Burkholderiales</taxon>
        <taxon>Burkholderiaceae</taxon>
        <taxon>Paraburkholderia</taxon>
    </lineage>
</organism>
<evidence type="ECO:0000313" key="3">
    <source>
        <dbReference type="Proteomes" id="UP000254875"/>
    </source>
</evidence>
<dbReference type="Pfam" id="PF00583">
    <property type="entry name" value="Acetyltransf_1"/>
    <property type="match status" value="1"/>
</dbReference>
<sequence length="177" mass="19673">MHPCGPPFVEYGGVDSLSVRPANISDWPHIWPIWREVVATGETHPYPMEATEHEAIALWLKPQGSVVFVAEKAGEVVAAMMTKPMRYGNGDHIASFDLMVHRERRRRGIGRAVSPYVIEAARQAGYAGMEAFAVVETNVAAVRLWHSLGFRTIATVPAAFRHPTHGLVAVYHMYRSL</sequence>
<dbReference type="AlphaFoldDB" id="A0A370MWG4"/>
<feature type="domain" description="N-acetyltransferase" evidence="1">
    <location>
        <begin position="17"/>
        <end position="177"/>
    </location>
</feature>
<protein>
    <submittedName>
        <fullName evidence="2">GNAT family N-acetyltransferase</fullName>
    </submittedName>
</protein>
<keyword evidence="2" id="KW-0808">Transferase</keyword>
<dbReference type="PANTHER" id="PTHR43138">
    <property type="entry name" value="ACETYLTRANSFERASE, GNAT FAMILY"/>
    <property type="match status" value="1"/>
</dbReference>
<dbReference type="PROSITE" id="PS51186">
    <property type="entry name" value="GNAT"/>
    <property type="match status" value="1"/>
</dbReference>
<comment type="caution">
    <text evidence="2">The sequence shown here is derived from an EMBL/GenBank/DDBJ whole genome shotgun (WGS) entry which is preliminary data.</text>
</comment>
<dbReference type="Proteomes" id="UP000254875">
    <property type="component" value="Unassembled WGS sequence"/>
</dbReference>